<evidence type="ECO:0000259" key="5">
    <source>
        <dbReference type="PROSITE" id="PS50977"/>
    </source>
</evidence>
<dbReference type="InterPro" id="IPR009057">
    <property type="entry name" value="Homeodomain-like_sf"/>
</dbReference>
<dbReference type="InterPro" id="IPR001647">
    <property type="entry name" value="HTH_TetR"/>
</dbReference>
<dbReference type="GO" id="GO:0000976">
    <property type="term" value="F:transcription cis-regulatory region binding"/>
    <property type="evidence" value="ECO:0007669"/>
    <property type="project" value="TreeGrafter"/>
</dbReference>
<dbReference type="EMBL" id="CP071868">
    <property type="protein sequence ID" value="QTE30534.1"/>
    <property type="molecule type" value="Genomic_DNA"/>
</dbReference>
<evidence type="ECO:0000313" key="6">
    <source>
        <dbReference type="EMBL" id="QTE30534.1"/>
    </source>
</evidence>
<evidence type="ECO:0000256" key="3">
    <source>
        <dbReference type="ARBA" id="ARBA00023163"/>
    </source>
</evidence>
<keyword evidence="2 4" id="KW-0238">DNA-binding</keyword>
<dbReference type="PROSITE" id="PS01081">
    <property type="entry name" value="HTH_TETR_1"/>
    <property type="match status" value="1"/>
</dbReference>
<dbReference type="Gene3D" id="1.10.357.10">
    <property type="entry name" value="Tetracycline Repressor, domain 2"/>
    <property type="match status" value="1"/>
</dbReference>
<feature type="domain" description="HTH tetR-type" evidence="5">
    <location>
        <begin position="20"/>
        <end position="80"/>
    </location>
</feature>
<dbReference type="PANTHER" id="PTHR30055:SF238">
    <property type="entry name" value="MYCOFACTOCIN BIOSYNTHESIS TRANSCRIPTIONAL REGULATOR MFTR-RELATED"/>
    <property type="match status" value="1"/>
</dbReference>
<name>A0A8A4ZF69_9MICO</name>
<dbReference type="PROSITE" id="PS50977">
    <property type="entry name" value="HTH_TETR_2"/>
    <property type="match status" value="1"/>
</dbReference>
<keyword evidence="1" id="KW-0805">Transcription regulation</keyword>
<organism evidence="6 7">
    <name type="scientific">Pengzhenrongella sicca</name>
    <dbReference type="NCBI Taxonomy" id="2819238"/>
    <lineage>
        <taxon>Bacteria</taxon>
        <taxon>Bacillati</taxon>
        <taxon>Actinomycetota</taxon>
        <taxon>Actinomycetes</taxon>
        <taxon>Micrococcales</taxon>
        <taxon>Pengzhenrongella</taxon>
    </lineage>
</organism>
<gene>
    <name evidence="6" type="ORF">J4E96_06035</name>
</gene>
<protein>
    <submittedName>
        <fullName evidence="6">TetR family transcriptional regulator</fullName>
    </submittedName>
</protein>
<evidence type="ECO:0000256" key="1">
    <source>
        <dbReference type="ARBA" id="ARBA00023015"/>
    </source>
</evidence>
<dbReference type="KEGG" id="psic:J4E96_06035"/>
<evidence type="ECO:0000313" key="7">
    <source>
        <dbReference type="Proteomes" id="UP000663937"/>
    </source>
</evidence>
<keyword evidence="7" id="KW-1185">Reference proteome</keyword>
<dbReference type="PANTHER" id="PTHR30055">
    <property type="entry name" value="HTH-TYPE TRANSCRIPTIONAL REGULATOR RUTR"/>
    <property type="match status" value="1"/>
</dbReference>
<dbReference type="InterPro" id="IPR050109">
    <property type="entry name" value="HTH-type_TetR-like_transc_reg"/>
</dbReference>
<dbReference type="InterPro" id="IPR023772">
    <property type="entry name" value="DNA-bd_HTH_TetR-type_CS"/>
</dbReference>
<accession>A0A8A4ZF69</accession>
<dbReference type="RefSeq" id="WP_227424873.1">
    <property type="nucleotide sequence ID" value="NZ_CP071868.1"/>
</dbReference>
<feature type="DNA-binding region" description="H-T-H motif" evidence="4">
    <location>
        <begin position="43"/>
        <end position="62"/>
    </location>
</feature>
<reference evidence="6" key="1">
    <citation type="submission" date="2021-03" db="EMBL/GenBank/DDBJ databases">
        <title>Pengzhenrongella sicca gen. nov., sp. nov., a new member of suborder Micrococcineae isolated from High-Arctic tundra soil.</title>
        <authorList>
            <person name="Peng F."/>
        </authorList>
    </citation>
    <scope>NUCLEOTIDE SEQUENCE</scope>
    <source>
        <strain evidence="6">LRZ-2</strain>
    </source>
</reference>
<dbReference type="GO" id="GO:0003700">
    <property type="term" value="F:DNA-binding transcription factor activity"/>
    <property type="evidence" value="ECO:0007669"/>
    <property type="project" value="TreeGrafter"/>
</dbReference>
<proteinExistence type="predicted"/>
<dbReference type="SUPFAM" id="SSF46689">
    <property type="entry name" value="Homeodomain-like"/>
    <property type="match status" value="1"/>
</dbReference>
<evidence type="ECO:0000256" key="4">
    <source>
        <dbReference type="PROSITE-ProRule" id="PRU00335"/>
    </source>
</evidence>
<dbReference type="AlphaFoldDB" id="A0A8A4ZF69"/>
<keyword evidence="3" id="KW-0804">Transcription</keyword>
<dbReference type="Proteomes" id="UP000663937">
    <property type="component" value="Chromosome"/>
</dbReference>
<dbReference type="Pfam" id="PF00440">
    <property type="entry name" value="TetR_N"/>
    <property type="match status" value="1"/>
</dbReference>
<sequence length="205" mass="22035">MPTTTPLTAPPAGLRERKKAARRAALTDAALHLVQRDGLDRATVEAICAEAGVSPRTFFNYFASKDDAVLGIPGTALDDDAAETFASGGPTGRLMPDVVALVHSVLAGPMHDGARHRRILEVVQREPRLVVRQIAWLEQVRLTVEGLTRRRLGPAATAERVQLVGVLVLVITRTAHARREDSAGGPTHDHASDVVVELRDLLGET</sequence>
<evidence type="ECO:0000256" key="2">
    <source>
        <dbReference type="ARBA" id="ARBA00023125"/>
    </source>
</evidence>